<dbReference type="Pfam" id="PF22486">
    <property type="entry name" value="MATH_2"/>
    <property type="match status" value="2"/>
</dbReference>
<evidence type="ECO:0000313" key="3">
    <source>
        <dbReference type="EMBL" id="KAL3095066.1"/>
    </source>
</evidence>
<feature type="domain" description="MATH" evidence="2">
    <location>
        <begin position="401"/>
        <end position="534"/>
    </location>
</feature>
<accession>A0ABD2JWS0</accession>
<dbReference type="SUPFAM" id="SSF54695">
    <property type="entry name" value="POZ domain"/>
    <property type="match status" value="1"/>
</dbReference>
<feature type="domain" description="BTB" evidence="1">
    <location>
        <begin position="19"/>
        <end position="98"/>
    </location>
</feature>
<dbReference type="PROSITE" id="PS50097">
    <property type="entry name" value="BTB"/>
    <property type="match status" value="1"/>
</dbReference>
<dbReference type="Gene3D" id="3.30.710.10">
    <property type="entry name" value="Potassium Channel Kv1.1, Chain A"/>
    <property type="match status" value="1"/>
</dbReference>
<dbReference type="EMBL" id="JBICCN010000084">
    <property type="protein sequence ID" value="KAL3095066.1"/>
    <property type="molecule type" value="Genomic_DNA"/>
</dbReference>
<feature type="domain" description="MATH" evidence="2">
    <location>
        <begin position="246"/>
        <end position="380"/>
    </location>
</feature>
<proteinExistence type="predicted"/>
<evidence type="ECO:0000313" key="4">
    <source>
        <dbReference type="Proteomes" id="UP001620645"/>
    </source>
</evidence>
<organism evidence="3 4">
    <name type="scientific">Heterodera schachtii</name>
    <name type="common">Sugarbeet cyst nematode worm</name>
    <name type="synonym">Tylenchus schachtii</name>
    <dbReference type="NCBI Taxonomy" id="97005"/>
    <lineage>
        <taxon>Eukaryota</taxon>
        <taxon>Metazoa</taxon>
        <taxon>Ecdysozoa</taxon>
        <taxon>Nematoda</taxon>
        <taxon>Chromadorea</taxon>
        <taxon>Rhabditida</taxon>
        <taxon>Tylenchina</taxon>
        <taxon>Tylenchomorpha</taxon>
        <taxon>Tylenchoidea</taxon>
        <taxon>Heteroderidae</taxon>
        <taxon>Heteroderinae</taxon>
        <taxon>Heterodera</taxon>
    </lineage>
</organism>
<name>A0ABD2JWS0_HETSC</name>
<dbReference type="SUPFAM" id="SSF49599">
    <property type="entry name" value="TRAF domain-like"/>
    <property type="match status" value="2"/>
</dbReference>
<evidence type="ECO:0008006" key="5">
    <source>
        <dbReference type="Google" id="ProtNLM"/>
    </source>
</evidence>
<keyword evidence="4" id="KW-1185">Reference proteome</keyword>
<dbReference type="Pfam" id="PF00651">
    <property type="entry name" value="BTB"/>
    <property type="match status" value="1"/>
</dbReference>
<dbReference type="PROSITE" id="PS50144">
    <property type="entry name" value="MATH"/>
    <property type="match status" value="2"/>
</dbReference>
<dbReference type="SMART" id="SM00225">
    <property type="entry name" value="BTB"/>
    <property type="match status" value="1"/>
</dbReference>
<protein>
    <recommendedName>
        <fullName evidence="5">BTB domain-containing protein</fullName>
    </recommendedName>
</protein>
<dbReference type="InterPro" id="IPR011333">
    <property type="entry name" value="SKP1/BTB/POZ_sf"/>
</dbReference>
<sequence length="550" mass="62145">MPKAGIAGLKSILSTGEYADVHFLVGDGDAKELVPAHKGILKFASDVFEAMFRFEANKEQGENVSANCPTNVEIPDVEAAAFKVMLSFIYTEDLSELNGDNAMAVLYAAKKYNIPDLVCASLQIPISELRNVFFAYAQALLFELEKNSLFHPNFLFSALRWANAKCHENGIDCSAENRRAILGPALFKIRFPILSQNEFSEKIVPSGVLTAGEVIGVKKYHNNPNGISEGILYPLPFPSRKRIRTFGIISMDIEKVSQFALEAFGSSRYSEKLYINGFQWQILAQIIMKYRGTCVKCLGIYLLCTASEKDSQWHCRVRSATFRIISQKNGTENFIGIIIDRVFNNKSTKMGLPNFISFEELMDPSNGFYDKSKDKMTLAIDVTTVDGPKKDKLILDQNKSNGTLFMDIEKVSEFAREAIWSERKSKTVYINGLPWEIVAQINHRKEGTDNEKCLSIFLLCSAYNDENWSCKCFGTFRVVSQKSDMADYRKEFNDQLLNNRTPSRGYANVISFAELMDPSKRFYNKSKDKVTLAIDFTVEEAKTEENDNQF</sequence>
<dbReference type="PANTHER" id="PTHR45774">
    <property type="entry name" value="BTB/POZ DOMAIN-CONTAINING"/>
    <property type="match status" value="1"/>
</dbReference>
<dbReference type="SMART" id="SM00061">
    <property type="entry name" value="MATH"/>
    <property type="match status" value="2"/>
</dbReference>
<dbReference type="PANTHER" id="PTHR45774:SF3">
    <property type="entry name" value="BTB (POZ) DOMAIN-CONTAINING 2B-RELATED"/>
    <property type="match status" value="1"/>
</dbReference>
<evidence type="ECO:0000259" key="2">
    <source>
        <dbReference type="PROSITE" id="PS50144"/>
    </source>
</evidence>
<dbReference type="Proteomes" id="UP001620645">
    <property type="component" value="Unassembled WGS sequence"/>
</dbReference>
<evidence type="ECO:0000259" key="1">
    <source>
        <dbReference type="PROSITE" id="PS50097"/>
    </source>
</evidence>
<dbReference type="AlphaFoldDB" id="A0ABD2JWS0"/>
<dbReference type="InterPro" id="IPR002083">
    <property type="entry name" value="MATH/TRAF_dom"/>
</dbReference>
<reference evidence="3 4" key="1">
    <citation type="submission" date="2024-10" db="EMBL/GenBank/DDBJ databases">
        <authorList>
            <person name="Kim D."/>
        </authorList>
    </citation>
    <scope>NUCLEOTIDE SEQUENCE [LARGE SCALE GENOMIC DNA]</scope>
    <source>
        <strain evidence="3">Taebaek</strain>
    </source>
</reference>
<dbReference type="InterPro" id="IPR008974">
    <property type="entry name" value="TRAF-like"/>
</dbReference>
<dbReference type="Gene3D" id="2.60.210.10">
    <property type="entry name" value="Apoptosis, Tumor Necrosis Factor Receptor Associated Protein 2, Chain A"/>
    <property type="match status" value="2"/>
</dbReference>
<gene>
    <name evidence="3" type="ORF">niasHS_004692</name>
</gene>
<dbReference type="InterPro" id="IPR000210">
    <property type="entry name" value="BTB/POZ_dom"/>
</dbReference>
<comment type="caution">
    <text evidence="3">The sequence shown here is derived from an EMBL/GenBank/DDBJ whole genome shotgun (WGS) entry which is preliminary data.</text>
</comment>